<name>A0A225WNY4_9STRA</name>
<accession>A0A225WNY4</accession>
<evidence type="ECO:0000259" key="1">
    <source>
        <dbReference type="PROSITE" id="PS50013"/>
    </source>
</evidence>
<dbReference type="AlphaFoldDB" id="A0A225WNY4"/>
<sequence>MSIEGMHRAVTDKRGKITLLNQRKSRNAQEVNFFVGDCVLRSRVDVMDWPLLRHFVTGSEQDVHISRLKFYADSDLEVTDELLEHVAAQGIILKVAKLVEHRWNAESQCCELLVSWCGLESIENSWEPLRTLTQDVPVLVRNYVETTKDKKLAAAFLELVSS</sequence>
<evidence type="ECO:0000313" key="3">
    <source>
        <dbReference type="Proteomes" id="UP000198211"/>
    </source>
</evidence>
<dbReference type="Gene3D" id="2.40.50.40">
    <property type="match status" value="1"/>
</dbReference>
<dbReference type="InterPro" id="IPR023780">
    <property type="entry name" value="Chromo_domain"/>
</dbReference>
<dbReference type="Proteomes" id="UP000198211">
    <property type="component" value="Unassembled WGS sequence"/>
</dbReference>
<reference evidence="3" key="1">
    <citation type="submission" date="2017-03" db="EMBL/GenBank/DDBJ databases">
        <title>Phytopthora megakarya and P. palmivora, two closely related causual agents of cacao black pod achieved similar genome size and gene model numbers by different mechanisms.</title>
        <authorList>
            <person name="Ali S."/>
            <person name="Shao J."/>
            <person name="Larry D.J."/>
            <person name="Kronmiller B."/>
            <person name="Shen D."/>
            <person name="Strem M.D."/>
            <person name="Melnick R.L."/>
            <person name="Guiltinan M.J."/>
            <person name="Tyler B.M."/>
            <person name="Meinhardt L.W."/>
            <person name="Bailey B.A."/>
        </authorList>
    </citation>
    <scope>NUCLEOTIDE SEQUENCE [LARGE SCALE GENOMIC DNA]</scope>
    <source>
        <strain evidence="3">zdho120</strain>
    </source>
</reference>
<protein>
    <recommendedName>
        <fullName evidence="1">Chromo domain-containing protein</fullName>
    </recommendedName>
</protein>
<proteinExistence type="predicted"/>
<organism evidence="2 3">
    <name type="scientific">Phytophthora megakarya</name>
    <dbReference type="NCBI Taxonomy" id="4795"/>
    <lineage>
        <taxon>Eukaryota</taxon>
        <taxon>Sar</taxon>
        <taxon>Stramenopiles</taxon>
        <taxon>Oomycota</taxon>
        <taxon>Peronosporomycetes</taxon>
        <taxon>Peronosporales</taxon>
        <taxon>Peronosporaceae</taxon>
        <taxon>Phytophthora</taxon>
    </lineage>
</organism>
<comment type="caution">
    <text evidence="2">The sequence shown here is derived from an EMBL/GenBank/DDBJ whole genome shotgun (WGS) entry which is preliminary data.</text>
</comment>
<dbReference type="InterPro" id="IPR016197">
    <property type="entry name" value="Chromo-like_dom_sf"/>
</dbReference>
<dbReference type="Pfam" id="PF00385">
    <property type="entry name" value="Chromo"/>
    <property type="match status" value="1"/>
</dbReference>
<dbReference type="EMBL" id="NBNE01000456">
    <property type="protein sequence ID" value="OWZ19326.1"/>
    <property type="molecule type" value="Genomic_DNA"/>
</dbReference>
<keyword evidence="3" id="KW-1185">Reference proteome</keyword>
<dbReference type="SUPFAM" id="SSF54160">
    <property type="entry name" value="Chromo domain-like"/>
    <property type="match status" value="1"/>
</dbReference>
<feature type="domain" description="Chromo" evidence="1">
    <location>
        <begin position="93"/>
        <end position="155"/>
    </location>
</feature>
<dbReference type="OrthoDB" id="167344at2759"/>
<gene>
    <name evidence="2" type="ORF">PHMEG_0006439</name>
</gene>
<dbReference type="InterPro" id="IPR000953">
    <property type="entry name" value="Chromo/chromo_shadow_dom"/>
</dbReference>
<dbReference type="PROSITE" id="PS50013">
    <property type="entry name" value="CHROMO_2"/>
    <property type="match status" value="1"/>
</dbReference>
<evidence type="ECO:0000313" key="2">
    <source>
        <dbReference type="EMBL" id="OWZ19326.1"/>
    </source>
</evidence>